<reference evidence="1" key="1">
    <citation type="submission" date="2020-11" db="EMBL/GenBank/DDBJ databases">
        <title>Adaptations for nitrogen fixation in a non-lichenized fungal sporocarp promotes dispersal by wood-feeding termites.</title>
        <authorList>
            <consortium name="DOE Joint Genome Institute"/>
            <person name="Koch R.A."/>
            <person name="Yoon G."/>
            <person name="Arayal U."/>
            <person name="Lail K."/>
            <person name="Amirebrahimi M."/>
            <person name="Labutti K."/>
            <person name="Lipzen A."/>
            <person name="Riley R."/>
            <person name="Barry K."/>
            <person name="Henrissat B."/>
            <person name="Grigoriev I.V."/>
            <person name="Herr J.R."/>
            <person name="Aime M.C."/>
        </authorList>
    </citation>
    <scope>NUCLEOTIDE SEQUENCE</scope>
    <source>
        <strain evidence="1">MCA 3950</strain>
    </source>
</reference>
<evidence type="ECO:0000313" key="2">
    <source>
        <dbReference type="Proteomes" id="UP000812287"/>
    </source>
</evidence>
<comment type="caution">
    <text evidence="1">The sequence shown here is derived from an EMBL/GenBank/DDBJ whole genome shotgun (WGS) entry which is preliminary data.</text>
</comment>
<gene>
    <name evidence="1" type="ORF">BT62DRAFT_999532</name>
</gene>
<sequence>MLTHVVHGNDNVQFTAAAASLNQDLDVIGLCRRPEPIGYDYGVLTYSLPKPFTERDSLRRDSAYEGQCVQSLRQLAFNFSYRSPGMDRFSRPASPRVCLRILLTKKVICAGESESVLSEIPSIRPSSLRALKITYT</sequence>
<keyword evidence="2" id="KW-1185">Reference proteome</keyword>
<proteinExistence type="predicted"/>
<evidence type="ECO:0000313" key="1">
    <source>
        <dbReference type="EMBL" id="KAG7451830.1"/>
    </source>
</evidence>
<protein>
    <submittedName>
        <fullName evidence="1">Uncharacterized protein</fullName>
    </submittedName>
</protein>
<dbReference type="RefSeq" id="XP_043045330.1">
    <property type="nucleotide sequence ID" value="XM_043190823.1"/>
</dbReference>
<name>A0A9P7W4J3_9AGAR</name>
<dbReference type="Proteomes" id="UP000812287">
    <property type="component" value="Unassembled WGS sequence"/>
</dbReference>
<organism evidence="1 2">
    <name type="scientific">Guyanagaster necrorhizus</name>
    <dbReference type="NCBI Taxonomy" id="856835"/>
    <lineage>
        <taxon>Eukaryota</taxon>
        <taxon>Fungi</taxon>
        <taxon>Dikarya</taxon>
        <taxon>Basidiomycota</taxon>
        <taxon>Agaricomycotina</taxon>
        <taxon>Agaricomycetes</taxon>
        <taxon>Agaricomycetidae</taxon>
        <taxon>Agaricales</taxon>
        <taxon>Marasmiineae</taxon>
        <taxon>Physalacriaceae</taxon>
        <taxon>Guyanagaster</taxon>
    </lineage>
</organism>
<dbReference type="EMBL" id="MU250524">
    <property type="protein sequence ID" value="KAG7451830.1"/>
    <property type="molecule type" value="Genomic_DNA"/>
</dbReference>
<dbReference type="AlphaFoldDB" id="A0A9P7W4J3"/>
<dbReference type="GeneID" id="66113120"/>
<accession>A0A9P7W4J3</accession>